<comment type="caution">
    <text evidence="21">The sequence shown here is derived from an EMBL/GenBank/DDBJ whole genome shotgun (WGS) entry which is preliminary data.</text>
</comment>
<comment type="similarity">
    <text evidence="1 18">Belongs to the class-I pyridine nucleotide-disulfide oxidoreductase family.</text>
</comment>
<dbReference type="GO" id="GO:0050660">
    <property type="term" value="F:flavin adenine dinucleotide binding"/>
    <property type="evidence" value="ECO:0007669"/>
    <property type="project" value="InterPro"/>
</dbReference>
<feature type="domain" description="Pyridine nucleotide-disulphide oxidoreductase dimerisation" evidence="19">
    <location>
        <begin position="356"/>
        <end position="464"/>
    </location>
</feature>
<keyword evidence="16" id="KW-0520">NAD</keyword>
<evidence type="ECO:0000256" key="15">
    <source>
        <dbReference type="ARBA" id="ARBA00048984"/>
    </source>
</evidence>
<evidence type="ECO:0000256" key="4">
    <source>
        <dbReference type="ARBA" id="ARBA00014791"/>
    </source>
</evidence>
<keyword evidence="7" id="KW-0479">Metal-binding</keyword>
<accession>A0A7C1JYS6</accession>
<evidence type="ECO:0000256" key="3">
    <source>
        <dbReference type="ARBA" id="ARBA00012661"/>
    </source>
</evidence>
<evidence type="ECO:0000256" key="18">
    <source>
        <dbReference type="RuleBase" id="RU003691"/>
    </source>
</evidence>
<keyword evidence="5" id="KW-0475">Mercuric resistance</keyword>
<evidence type="ECO:0000256" key="10">
    <source>
        <dbReference type="ARBA" id="ARBA00022914"/>
    </source>
</evidence>
<dbReference type="Pfam" id="PF07992">
    <property type="entry name" value="Pyr_redox_2"/>
    <property type="match status" value="1"/>
</dbReference>
<evidence type="ECO:0000259" key="20">
    <source>
        <dbReference type="Pfam" id="PF07992"/>
    </source>
</evidence>
<feature type="binding site" evidence="16">
    <location>
        <position position="317"/>
    </location>
    <ligand>
        <name>FAD</name>
        <dbReference type="ChEBI" id="CHEBI:57692"/>
    </ligand>
</feature>
<dbReference type="PRINTS" id="PR00368">
    <property type="entry name" value="FADPNR"/>
</dbReference>
<evidence type="ECO:0000256" key="2">
    <source>
        <dbReference type="ARBA" id="ARBA00011738"/>
    </source>
</evidence>
<dbReference type="InterPro" id="IPR016156">
    <property type="entry name" value="FAD/NAD-linked_Rdtase_dimer_sf"/>
</dbReference>
<evidence type="ECO:0000256" key="16">
    <source>
        <dbReference type="PIRSR" id="PIRSR000350-3"/>
    </source>
</evidence>
<evidence type="ECO:0000256" key="17">
    <source>
        <dbReference type="PIRSR" id="PIRSR000350-4"/>
    </source>
</evidence>
<evidence type="ECO:0000256" key="7">
    <source>
        <dbReference type="ARBA" id="ARBA00022723"/>
    </source>
</evidence>
<dbReference type="InterPro" id="IPR001100">
    <property type="entry name" value="Pyr_nuc-diS_OxRdtase"/>
</dbReference>
<comment type="subunit">
    <text evidence="2">Homodimer.</text>
</comment>
<dbReference type="PIRSF" id="PIRSF000350">
    <property type="entry name" value="Mercury_reductase_MerA"/>
    <property type="match status" value="1"/>
</dbReference>
<evidence type="ECO:0000259" key="19">
    <source>
        <dbReference type="Pfam" id="PF02852"/>
    </source>
</evidence>
<keyword evidence="10" id="KW-0476">Mercury</keyword>
<dbReference type="InterPro" id="IPR023753">
    <property type="entry name" value="FAD/NAD-binding_dom"/>
</dbReference>
<dbReference type="Gene3D" id="3.50.50.60">
    <property type="entry name" value="FAD/NAD(P)-binding domain"/>
    <property type="match status" value="2"/>
</dbReference>
<dbReference type="GO" id="GO:0016152">
    <property type="term" value="F:mercury (II) reductase (NADP+) activity"/>
    <property type="evidence" value="ECO:0007669"/>
    <property type="project" value="UniProtKB-EC"/>
</dbReference>
<feature type="binding site" evidence="16">
    <location>
        <position position="276"/>
    </location>
    <ligand>
        <name>NAD(+)</name>
        <dbReference type="ChEBI" id="CHEBI:57540"/>
    </ligand>
</feature>
<dbReference type="SUPFAM" id="SSF55424">
    <property type="entry name" value="FAD/NAD-linked reductases, dimerisation (C-terminal) domain"/>
    <property type="match status" value="1"/>
</dbReference>
<feature type="binding site" evidence="16">
    <location>
        <position position="208"/>
    </location>
    <ligand>
        <name>NAD(+)</name>
        <dbReference type="ChEBI" id="CHEBI:57540"/>
    </ligand>
</feature>
<dbReference type="PANTHER" id="PTHR43014:SF4">
    <property type="entry name" value="PYRIDINE NUCLEOTIDE-DISULFIDE OXIDOREDUCTASE RCLA-RELATED"/>
    <property type="match status" value="1"/>
</dbReference>
<evidence type="ECO:0000256" key="9">
    <source>
        <dbReference type="ARBA" id="ARBA00022857"/>
    </source>
</evidence>
<feature type="disulfide bond" description="Redox-active" evidence="17">
    <location>
        <begin position="45"/>
        <end position="50"/>
    </location>
</feature>
<dbReference type="FunFam" id="3.30.390.30:FF:000001">
    <property type="entry name" value="Dihydrolipoyl dehydrogenase"/>
    <property type="match status" value="1"/>
</dbReference>
<evidence type="ECO:0000256" key="8">
    <source>
        <dbReference type="ARBA" id="ARBA00022827"/>
    </source>
</evidence>
<reference evidence="21" key="1">
    <citation type="journal article" date="2020" name="mSystems">
        <title>Genome- and Community-Level Interaction Insights into Carbon Utilization and Element Cycling Functions of Hydrothermarchaeota in Hydrothermal Sediment.</title>
        <authorList>
            <person name="Zhou Z."/>
            <person name="Liu Y."/>
            <person name="Xu W."/>
            <person name="Pan J."/>
            <person name="Luo Z.H."/>
            <person name="Li M."/>
        </authorList>
    </citation>
    <scope>NUCLEOTIDE SEQUENCE [LARGE SCALE GENOMIC DNA]</scope>
    <source>
        <strain evidence="21">SpSt-289</strain>
    </source>
</reference>
<evidence type="ECO:0000256" key="13">
    <source>
        <dbReference type="ARBA" id="ARBA00023284"/>
    </source>
</evidence>
<evidence type="ECO:0000256" key="1">
    <source>
        <dbReference type="ARBA" id="ARBA00007532"/>
    </source>
</evidence>
<keyword evidence="9" id="KW-0521">NADP</keyword>
<dbReference type="GO" id="GO:0045340">
    <property type="term" value="F:mercury ion binding"/>
    <property type="evidence" value="ECO:0007669"/>
    <property type="project" value="InterPro"/>
</dbReference>
<dbReference type="GO" id="GO:0003955">
    <property type="term" value="F:NAD(P)H dehydrogenase (quinone) activity"/>
    <property type="evidence" value="ECO:0007669"/>
    <property type="project" value="TreeGrafter"/>
</dbReference>
<dbReference type="Pfam" id="PF02852">
    <property type="entry name" value="Pyr_redox_dim"/>
    <property type="match status" value="1"/>
</dbReference>
<protein>
    <recommendedName>
        <fullName evidence="4">Mercuric reductase</fullName>
        <ecNumber evidence="3">1.16.1.1</ecNumber>
    </recommendedName>
    <alternativeName>
        <fullName evidence="14">Hg(II) reductase</fullName>
    </alternativeName>
</protein>
<keyword evidence="16" id="KW-0547">Nucleotide-binding</keyword>
<dbReference type="PANTHER" id="PTHR43014">
    <property type="entry name" value="MERCURIC REDUCTASE"/>
    <property type="match status" value="1"/>
</dbReference>
<dbReference type="InterPro" id="IPR021179">
    <property type="entry name" value="Mercury_reductase_MerA"/>
</dbReference>
<dbReference type="GO" id="GO:0050661">
    <property type="term" value="F:NADP binding"/>
    <property type="evidence" value="ECO:0007669"/>
    <property type="project" value="InterPro"/>
</dbReference>
<dbReference type="AlphaFoldDB" id="A0A7C1JYS6"/>
<keyword evidence="11 18" id="KW-0560">Oxidoreductase</keyword>
<evidence type="ECO:0000256" key="5">
    <source>
        <dbReference type="ARBA" id="ARBA00022466"/>
    </source>
</evidence>
<dbReference type="GO" id="GO:0016668">
    <property type="term" value="F:oxidoreductase activity, acting on a sulfur group of donors, NAD(P) as acceptor"/>
    <property type="evidence" value="ECO:0007669"/>
    <property type="project" value="InterPro"/>
</dbReference>
<name>A0A7C1JYS6_9CHLR</name>
<keyword evidence="8 16" id="KW-0274">FAD</keyword>
<keyword evidence="13 18" id="KW-0676">Redox-active center</keyword>
<sequence length="480" mass="52418">MSQMENQFDLVILGSGSTAFAAAIRAAELGKTAAMTEMRTLGGTCVNRGCLPSKNLIEAARIVWEAAHPRYPGLQPVKMEVNFAELIAQKRAVIETYRDKKYQSIITDDENIKVFTGKAELLDTHTVRVGNETLIGNQILIATGARPVIPPIEGLDRVPYLTSDLLTTGEAMELTELPDSMIIVGAGYIALELGQMFHRFGTKVTILERSRVILPRYEPEVSHVLTYVLRKEGVNIVTKVQVMGAAQKPNGEIEVTAKVNGKEQTFSAQKLLIATGRQPNTNGIGLEKVGVQLDEHGYVMVNDELQTSVPNIWAAGDVIGEHRGNQMATPVGAHDGVIAAMNSLSEAHRKVDHRVIPRVIFTDPQVATVGQTDEEAVRSGIRCWCGTIPLEYVPRAGATHQTDGIAKIVIDRDTQEVKGVSLVMPNAGEVIHEAAMAMRFRAKLEDFIDMIHVYPTMAEALKIAAISYFKDPARLSCCAE</sequence>
<evidence type="ECO:0000256" key="6">
    <source>
        <dbReference type="ARBA" id="ARBA00022630"/>
    </source>
</evidence>
<dbReference type="PRINTS" id="PR00411">
    <property type="entry name" value="PNDRDTASEI"/>
</dbReference>
<evidence type="ECO:0000313" key="21">
    <source>
        <dbReference type="EMBL" id="HDX32310.1"/>
    </source>
</evidence>
<feature type="domain" description="FAD/NAD(P)-binding" evidence="20">
    <location>
        <begin position="8"/>
        <end position="323"/>
    </location>
</feature>
<dbReference type="Gene3D" id="3.30.390.30">
    <property type="match status" value="1"/>
</dbReference>
<dbReference type="EMBL" id="DSMG01000122">
    <property type="protein sequence ID" value="HDX32310.1"/>
    <property type="molecule type" value="Genomic_DNA"/>
</dbReference>
<proteinExistence type="inferred from homology"/>
<feature type="binding site" evidence="16">
    <location>
        <begin position="185"/>
        <end position="192"/>
    </location>
    <ligand>
        <name>NAD(+)</name>
        <dbReference type="ChEBI" id="CHEBI:57540"/>
    </ligand>
</feature>
<dbReference type="InterPro" id="IPR036188">
    <property type="entry name" value="FAD/NAD-bd_sf"/>
</dbReference>
<keyword evidence="12" id="KW-1015">Disulfide bond</keyword>
<comment type="cofactor">
    <cofactor evidence="16">
        <name>FAD</name>
        <dbReference type="ChEBI" id="CHEBI:57692"/>
    </cofactor>
    <text evidence="16">Binds 1 FAD per subunit.</text>
</comment>
<evidence type="ECO:0000256" key="14">
    <source>
        <dbReference type="ARBA" id="ARBA00031725"/>
    </source>
</evidence>
<dbReference type="NCBIfam" id="TIGR02053">
    <property type="entry name" value="MerA"/>
    <property type="match status" value="1"/>
</dbReference>
<comment type="catalytic activity">
    <reaction evidence="15">
        <text>Hg + NADP(+) + H(+) = Hg(2+) + NADPH</text>
        <dbReference type="Rhea" id="RHEA:23856"/>
        <dbReference type="ChEBI" id="CHEBI:15378"/>
        <dbReference type="ChEBI" id="CHEBI:16170"/>
        <dbReference type="ChEBI" id="CHEBI:16793"/>
        <dbReference type="ChEBI" id="CHEBI:57783"/>
        <dbReference type="ChEBI" id="CHEBI:58349"/>
        <dbReference type="EC" id="1.16.1.1"/>
    </reaction>
</comment>
<dbReference type="InterPro" id="IPR012999">
    <property type="entry name" value="Pyr_OxRdtase_I_AS"/>
</dbReference>
<dbReference type="PROSITE" id="PS00076">
    <property type="entry name" value="PYRIDINE_REDOX_1"/>
    <property type="match status" value="1"/>
</dbReference>
<feature type="binding site" evidence="16">
    <location>
        <position position="54"/>
    </location>
    <ligand>
        <name>FAD</name>
        <dbReference type="ChEBI" id="CHEBI:57692"/>
    </ligand>
</feature>
<dbReference type="SUPFAM" id="SSF51905">
    <property type="entry name" value="FAD/NAD(P)-binding domain"/>
    <property type="match status" value="1"/>
</dbReference>
<evidence type="ECO:0000256" key="12">
    <source>
        <dbReference type="ARBA" id="ARBA00023157"/>
    </source>
</evidence>
<keyword evidence="6 18" id="KW-0285">Flavoprotein</keyword>
<gene>
    <name evidence="21" type="primary">merA</name>
    <name evidence="21" type="ORF">ENQ20_12615</name>
</gene>
<dbReference type="InterPro" id="IPR004099">
    <property type="entry name" value="Pyr_nucl-diS_OxRdtase_dimer"/>
</dbReference>
<evidence type="ECO:0000256" key="11">
    <source>
        <dbReference type="ARBA" id="ARBA00023002"/>
    </source>
</evidence>
<dbReference type="EC" id="1.16.1.1" evidence="3"/>
<dbReference type="GO" id="GO:0050787">
    <property type="term" value="P:detoxification of mercury ion"/>
    <property type="evidence" value="ECO:0007669"/>
    <property type="project" value="InterPro"/>
</dbReference>
<organism evidence="21">
    <name type="scientific">Caldilinea aerophila</name>
    <dbReference type="NCBI Taxonomy" id="133453"/>
    <lineage>
        <taxon>Bacteria</taxon>
        <taxon>Bacillati</taxon>
        <taxon>Chloroflexota</taxon>
        <taxon>Caldilineae</taxon>
        <taxon>Caldilineales</taxon>
        <taxon>Caldilineaceae</taxon>
        <taxon>Caldilinea</taxon>
    </lineage>
</organism>